<keyword evidence="3" id="KW-1185">Reference proteome</keyword>
<protein>
    <recommendedName>
        <fullName evidence="4">Asparaginyl-tRNA synthetase</fullName>
    </recommendedName>
</protein>
<dbReference type="AlphaFoldDB" id="A0A090RT99"/>
<keyword evidence="1" id="KW-0812">Transmembrane</keyword>
<dbReference type="Proteomes" id="UP000029228">
    <property type="component" value="Unassembled WGS sequence"/>
</dbReference>
<evidence type="ECO:0008006" key="4">
    <source>
        <dbReference type="Google" id="ProtNLM"/>
    </source>
</evidence>
<dbReference type="OrthoDB" id="5917813at2"/>
<sequence length="69" mass="7856">MNRESKLLVVAIAIAVLNILSHLLLSKFFTEYSWVEMSLASIPFIMMLMCVFAVRYAARTLKESDKDEG</sequence>
<organism evidence="2 3">
    <name type="scientific">Vibrio maritimus</name>
    <dbReference type="NCBI Taxonomy" id="990268"/>
    <lineage>
        <taxon>Bacteria</taxon>
        <taxon>Pseudomonadati</taxon>
        <taxon>Pseudomonadota</taxon>
        <taxon>Gammaproteobacteria</taxon>
        <taxon>Vibrionales</taxon>
        <taxon>Vibrionaceae</taxon>
        <taxon>Vibrio</taxon>
    </lineage>
</organism>
<dbReference type="STRING" id="990268.JCM19235_5983"/>
<keyword evidence="1" id="KW-1133">Transmembrane helix</keyword>
<evidence type="ECO:0000256" key="1">
    <source>
        <dbReference type="SAM" id="Phobius"/>
    </source>
</evidence>
<evidence type="ECO:0000313" key="2">
    <source>
        <dbReference type="EMBL" id="GAL17434.1"/>
    </source>
</evidence>
<feature type="transmembrane region" description="Helical" evidence="1">
    <location>
        <begin position="37"/>
        <end position="58"/>
    </location>
</feature>
<accession>A0A090RT99</accession>
<reference evidence="2 3" key="2">
    <citation type="submission" date="2014-09" db="EMBL/GenBank/DDBJ databases">
        <authorList>
            <consortium name="NBRP consortium"/>
            <person name="Sawabe T."/>
            <person name="Meirelles P."/>
            <person name="Nakanishi M."/>
            <person name="Sayaka M."/>
            <person name="Hattori M."/>
            <person name="Ohkuma M."/>
        </authorList>
    </citation>
    <scope>NUCLEOTIDE SEQUENCE [LARGE SCALE GENOMIC DNA]</scope>
    <source>
        <strain evidence="3">JCM19235</strain>
    </source>
</reference>
<evidence type="ECO:0000313" key="3">
    <source>
        <dbReference type="Proteomes" id="UP000029228"/>
    </source>
</evidence>
<feature type="transmembrane region" description="Helical" evidence="1">
    <location>
        <begin position="7"/>
        <end position="25"/>
    </location>
</feature>
<gene>
    <name evidence="2" type="ORF">JCM19235_5983</name>
</gene>
<dbReference type="EMBL" id="BBMR01000001">
    <property type="protein sequence ID" value="GAL17434.1"/>
    <property type="molecule type" value="Genomic_DNA"/>
</dbReference>
<proteinExistence type="predicted"/>
<name>A0A090RT99_9VIBR</name>
<keyword evidence="1" id="KW-0472">Membrane</keyword>
<reference evidence="2 3" key="1">
    <citation type="submission" date="2014-09" db="EMBL/GenBank/DDBJ databases">
        <title>Vibrio maritimus JCM 19235. (C45) whole genome shotgun sequence.</title>
        <authorList>
            <person name="Sawabe T."/>
            <person name="Meirelles P."/>
            <person name="Nakanishi M."/>
            <person name="Sayaka M."/>
            <person name="Hattori M."/>
            <person name="Ohkuma M."/>
        </authorList>
    </citation>
    <scope>NUCLEOTIDE SEQUENCE [LARGE SCALE GENOMIC DNA]</scope>
    <source>
        <strain evidence="3">JCM19235</strain>
    </source>
</reference>
<comment type="caution">
    <text evidence="2">The sequence shown here is derived from an EMBL/GenBank/DDBJ whole genome shotgun (WGS) entry which is preliminary data.</text>
</comment>